<feature type="compositionally biased region" description="Basic and acidic residues" evidence="1">
    <location>
        <begin position="1075"/>
        <end position="1095"/>
    </location>
</feature>
<dbReference type="OMA" id="YQRYLMQ"/>
<evidence type="ECO:0000256" key="1">
    <source>
        <dbReference type="SAM" id="MobiDB-lite"/>
    </source>
</evidence>
<name>A0A0M9FU18_LEPPY</name>
<feature type="compositionally biased region" description="Basic and acidic residues" evidence="1">
    <location>
        <begin position="106"/>
        <end position="121"/>
    </location>
</feature>
<feature type="compositionally biased region" description="Acidic residues" evidence="1">
    <location>
        <begin position="469"/>
        <end position="487"/>
    </location>
</feature>
<feature type="compositionally biased region" description="Basic and acidic residues" evidence="1">
    <location>
        <begin position="1150"/>
        <end position="1160"/>
    </location>
</feature>
<protein>
    <submittedName>
        <fullName evidence="2">Uncharacterized protein</fullName>
    </submittedName>
</protein>
<dbReference type="RefSeq" id="XP_015654462.1">
    <property type="nucleotide sequence ID" value="XM_015807067.1"/>
</dbReference>
<feature type="region of interest" description="Disordered" evidence="1">
    <location>
        <begin position="1283"/>
        <end position="1401"/>
    </location>
</feature>
<feature type="compositionally biased region" description="Low complexity" evidence="1">
    <location>
        <begin position="520"/>
        <end position="553"/>
    </location>
</feature>
<feature type="compositionally biased region" description="Basic and acidic residues" evidence="1">
    <location>
        <begin position="1344"/>
        <end position="1360"/>
    </location>
</feature>
<feature type="region of interest" description="Disordered" evidence="1">
    <location>
        <begin position="1"/>
        <end position="166"/>
    </location>
</feature>
<gene>
    <name evidence="2" type="ORF">ABB37_08165</name>
</gene>
<feature type="region of interest" description="Disordered" evidence="1">
    <location>
        <begin position="193"/>
        <end position="239"/>
    </location>
</feature>
<feature type="region of interest" description="Disordered" evidence="1">
    <location>
        <begin position="360"/>
        <end position="657"/>
    </location>
</feature>
<feature type="region of interest" description="Disordered" evidence="1">
    <location>
        <begin position="832"/>
        <end position="1117"/>
    </location>
</feature>
<reference evidence="2 3" key="1">
    <citation type="submission" date="2015-07" db="EMBL/GenBank/DDBJ databases">
        <title>High-quality genome of monoxenous trypanosomatid Leptomonas pyrrhocoris.</title>
        <authorList>
            <person name="Flegontov P."/>
            <person name="Butenko A."/>
            <person name="Firsov S."/>
            <person name="Vlcek C."/>
            <person name="Logacheva M.D."/>
            <person name="Field M."/>
            <person name="Filatov D."/>
            <person name="Flegontova O."/>
            <person name="Gerasimov E."/>
            <person name="Jackson A.P."/>
            <person name="Kelly S."/>
            <person name="Opperdoes F."/>
            <person name="O'Reilly A."/>
            <person name="Votypka J."/>
            <person name="Yurchenko V."/>
            <person name="Lukes J."/>
        </authorList>
    </citation>
    <scope>NUCLEOTIDE SEQUENCE [LARGE SCALE GENOMIC DNA]</scope>
    <source>
        <strain evidence="2">H10</strain>
    </source>
</reference>
<sequence length="1474" mass="155845">MRVASLSSPAGLAGSTAKVSSAVHRPHNGADAPPRTSTAAGWWDAAQTGADGGPLSPECSDNRNDEPRDHPVQRAKRPLATCESQEVPPLTSSGGEADSGQSRPQQQERRRLGEAKAHPHSSDNTASPRKNVPSTIVQLRPPPPSSSSSNASARMQSSHATDASSVTSSQYLYAIQQDLETLVQLQRQQLLETMESALPPQQPSVTPQTAPPRQRHSSQPQQQQHSKRQQPTAAPRLKGSVQLQSIDAVKQAFIQDAARLLPPPPMPSTPPSRGVVMSSVVNEKDAADLLQHGISNTSILPHPSADEGDDDDAQAASRFAHVRGALPLPPPPPSSSPIPASLVEYHAYLMQLERQQRQHYEVLRRQRKSQWMKAKEEEQKNPPPPPHHHSSGHARRALSRGRGGATGNAAAAVDVASSTPPRQRMGAASAAADTAETLVLQDRRNRSPPLAPMLRTMRHRGVNKGGVEAVDDAYTEDEEEDGAESDSFEAQNTRTDPPSSAVPPRSNSGTPGRDRRTTTPRRTSPGMSANSARIRSAAAAAASGDGMRASSSRTGAKSSPQQWPRHATPHTWSAGKARTRSPEGAEQRPDCPRKSSPAQHQTAVGPAARQPRVLLGHAPARNSDRNDAPSRPHALRPRREPAQQRQERPIIPESDKQVDDAAADLPDVSPIKPTSSLLEQELGGLSLLNNDDSRLQAASRSSASSSADRGGGGAAAAAAVAAAGNNGSLAGATPSSSPVEAFADALLMDTSGSPGGGGGGGNASHPVTSALLATVLRAAPPAQHAPLMLPFATRSAATAGTMTTTTTLVGGTAAAIEPIAFSISHSGVVVPAGVDPHGGSSSSGRRGEDTTAYSAPQPQRRTLKHEGASGSNRDTTQTPASLPRSPEREMNRVDTTAVGPATTAAASATTPPSMGVMPHPTHDDPPHGTHGDIGTEAQYYDRWNTSKTDKTNTAGQQRRAWGRRSSAAAAAGGVDQAPDEHLVSDGPGFSSFPGPDALYDRQPERRSRHRHHHHRRRSREGISSMIPEHGTGTPRSSRYHNNNNSSGNGGGGGSGSRRQHVLGRSGLAEEVQNEEDGKANRSEEGAAAEWTEKGGRGGQAQTLPSSSHARRVPRHRNGGAHNMLWMVTDNASTPSSFLFLEDAGMKVNEARAQRNQKDRNVNASTRNTHETKIERASKPPWRSPAALISREDVAQRSLSQQDALHTPQRGKSVERGTTASATHPVATATPPSPQVPTHHHHHHPPPPSPTVAAVWHDVKRMWAPGPIPPGPFATSYRYHPQPLSATMPDGGAVPSSSSLLTPHRLPAPPLPSPTSPSSRALLAHTDPQARVHRQPPVDGAAAVREGRTDELVEEKTRRPTEAPAARAAAVPRSSPSTNTADGTSAAAPASSSPPPPPPTSAFRVRLARVRRHTSPVQRSSLPAVAVPLFCMTDSLIGAALQDVLPVCRARQKEVAREVDRRRYQLLSVTPPSTA</sequence>
<keyword evidence="3" id="KW-1185">Reference proteome</keyword>
<feature type="compositionally biased region" description="Polar residues" evidence="1">
    <location>
        <begin position="869"/>
        <end position="880"/>
    </location>
</feature>
<feature type="compositionally biased region" description="Basic and acidic residues" evidence="1">
    <location>
        <begin position="1167"/>
        <end position="1177"/>
    </location>
</feature>
<feature type="compositionally biased region" description="Basic residues" evidence="1">
    <location>
        <begin position="1108"/>
        <end position="1117"/>
    </location>
</feature>
<feature type="compositionally biased region" description="Low complexity" evidence="1">
    <location>
        <begin position="954"/>
        <end position="973"/>
    </location>
</feature>
<dbReference type="OrthoDB" id="267647at2759"/>
<accession>A0A0M9FU18</accession>
<evidence type="ECO:0000313" key="3">
    <source>
        <dbReference type="Proteomes" id="UP000037923"/>
    </source>
</evidence>
<feature type="compositionally biased region" description="Basic and acidic residues" evidence="1">
    <location>
        <begin position="580"/>
        <end position="593"/>
    </location>
</feature>
<feature type="compositionally biased region" description="Basic and acidic residues" evidence="1">
    <location>
        <begin position="637"/>
        <end position="657"/>
    </location>
</feature>
<proteinExistence type="predicted"/>
<feature type="compositionally biased region" description="Low complexity" evidence="1">
    <location>
        <begin position="407"/>
        <end position="419"/>
    </location>
</feature>
<dbReference type="GeneID" id="26908450"/>
<feature type="compositionally biased region" description="Pro residues" evidence="1">
    <location>
        <begin position="1305"/>
        <end position="1314"/>
    </location>
</feature>
<feature type="compositionally biased region" description="Low complexity" evidence="1">
    <location>
        <begin position="895"/>
        <end position="912"/>
    </location>
</feature>
<feature type="compositionally biased region" description="Polar residues" evidence="1">
    <location>
        <begin position="150"/>
        <end position="166"/>
    </location>
</feature>
<evidence type="ECO:0000313" key="2">
    <source>
        <dbReference type="EMBL" id="KPA76023.1"/>
    </source>
</evidence>
<comment type="caution">
    <text evidence="2">The sequence shown here is derived from an EMBL/GenBank/DDBJ whole genome shotgun (WGS) entry which is preliminary data.</text>
</comment>
<feature type="compositionally biased region" description="Basic and acidic residues" evidence="1">
    <location>
        <begin position="60"/>
        <end position="72"/>
    </location>
</feature>
<dbReference type="VEuPathDB" id="TriTrypDB:LpyrH10_22_1250"/>
<feature type="compositionally biased region" description="Basic residues" evidence="1">
    <location>
        <begin position="1006"/>
        <end position="1018"/>
    </location>
</feature>
<feature type="compositionally biased region" description="Polar residues" evidence="1">
    <location>
        <begin position="122"/>
        <end position="137"/>
    </location>
</feature>
<feature type="region of interest" description="Disordered" evidence="1">
    <location>
        <begin position="1150"/>
        <end position="1251"/>
    </location>
</feature>
<feature type="compositionally biased region" description="Basic and acidic residues" evidence="1">
    <location>
        <begin position="920"/>
        <end position="930"/>
    </location>
</feature>
<feature type="compositionally biased region" description="Polar residues" evidence="1">
    <location>
        <begin position="90"/>
        <end position="105"/>
    </location>
</feature>
<feature type="compositionally biased region" description="Low complexity" evidence="1">
    <location>
        <begin position="1361"/>
        <end position="1390"/>
    </location>
</feature>
<organism evidence="2 3">
    <name type="scientific">Leptomonas pyrrhocoris</name>
    <name type="common">Firebug parasite</name>
    <dbReference type="NCBI Taxonomy" id="157538"/>
    <lineage>
        <taxon>Eukaryota</taxon>
        <taxon>Discoba</taxon>
        <taxon>Euglenozoa</taxon>
        <taxon>Kinetoplastea</taxon>
        <taxon>Metakinetoplastina</taxon>
        <taxon>Trypanosomatida</taxon>
        <taxon>Trypanosomatidae</taxon>
        <taxon>Leishmaniinae</taxon>
        <taxon>Leptomonas</taxon>
    </lineage>
</organism>
<dbReference type="Proteomes" id="UP000037923">
    <property type="component" value="Unassembled WGS sequence"/>
</dbReference>
<dbReference type="EMBL" id="LGTL01000022">
    <property type="protein sequence ID" value="KPA76023.1"/>
    <property type="molecule type" value="Genomic_DNA"/>
</dbReference>
<feature type="compositionally biased region" description="Polar residues" evidence="1">
    <location>
        <begin position="851"/>
        <end position="860"/>
    </location>
</feature>
<feature type="compositionally biased region" description="Basic residues" evidence="1">
    <location>
        <begin position="386"/>
        <end position="399"/>
    </location>
</feature>
<feature type="compositionally biased region" description="Low complexity" evidence="1">
    <location>
        <begin position="1"/>
        <end position="17"/>
    </location>
</feature>